<dbReference type="OrthoDB" id="2804750at2759"/>
<protein>
    <submittedName>
        <fullName evidence="3">Uncharacterized protein</fullName>
    </submittedName>
</protein>
<feature type="region of interest" description="Disordered" evidence="2">
    <location>
        <begin position="1"/>
        <end position="442"/>
    </location>
</feature>
<keyword evidence="4" id="KW-1185">Reference proteome</keyword>
<feature type="compositionally biased region" description="Low complexity" evidence="2">
    <location>
        <begin position="810"/>
        <end position="828"/>
    </location>
</feature>
<feature type="compositionally biased region" description="Pro residues" evidence="2">
    <location>
        <begin position="413"/>
        <end position="427"/>
    </location>
</feature>
<evidence type="ECO:0000313" key="3">
    <source>
        <dbReference type="EMBL" id="PCH37401.1"/>
    </source>
</evidence>
<accession>A0A2H3J639</accession>
<dbReference type="OMA" id="HINSDYD"/>
<organism evidence="3 4">
    <name type="scientific">Wolfiporia cocos (strain MD-104)</name>
    <name type="common">Brown rot fungus</name>
    <dbReference type="NCBI Taxonomy" id="742152"/>
    <lineage>
        <taxon>Eukaryota</taxon>
        <taxon>Fungi</taxon>
        <taxon>Dikarya</taxon>
        <taxon>Basidiomycota</taxon>
        <taxon>Agaricomycotina</taxon>
        <taxon>Agaricomycetes</taxon>
        <taxon>Polyporales</taxon>
        <taxon>Phaeolaceae</taxon>
        <taxon>Wolfiporia</taxon>
    </lineage>
</organism>
<sequence length="865" mass="91206">MLSRPTTGRLRSKTSDLSDLLRGGRADARPPEANLLPPLPALPELDASSAKAKTKISFFTRRRKSTSVSPSSAKIKSAEAKTPLDADAVSAPHADQRQRGLSIASKGTARNSISTPPSPNVNDSIPSSLPPLNVSPPSFGALAQFTPSKNQPEADSASVQQKGPSSIATIRAPRSQRSASFEQSRRSEDKPANYTHAPSKSGKRPIITVSPPHIEEEDETQCTTPRTPPTPPLRSAIPQPGFRSSHTSRERDGRDARASGSRPSSMSPPSSPSTPQSPLRFPMPPRSSNSLRRGSRSDASGDELVSSAASISSKSSHDALTSFAKASQGRLHRHATTTAASLPKVVGKQKAPVEVPQSIPEGTSQSDGSTAAGHAPSSPSSARSKIPSSTSAPSLHTRKVPPPLLTALRKPRAGPPAEPLPSPPPTAPLQGTTPEREEDCPPMTALPTIPTLASHISVGQVHHMLFRSRASTVSSMGSAITVGNDATGNGSLDMPPTPNSSTFAQTTLKTPVREITEDHNFGEVASIEQLRDALNAQSAKYKRLSSYLLTLSERHAAEKNELMHRIEVLEDQARRREREITGLRWLVMNAGQRAIVKGDSPPPISAVARLRSGSKPSQPSPILNGAGELQRGMSLESTFDSIEEGLVEMQKSVSDLIAPLASSPLKEDAIASPITHTTSPINTNGAAVSRVRSNTLTDGAAQHPVITAVRQRQARRTSSPVLPAISTGLGLDVDIPTIPSLPDLRIGQITPAGSSSGSVLSSLPSLTAAETASSGLSSIPETPRRAFDGNTDKAFEGEQSPKSSNEVHTTRITGSMSTSSSAPTGSNSNAKIDSSPSIGQVLDRTAKKEPDMDTILQKLREYGLR</sequence>
<feature type="compositionally biased region" description="Low complexity" evidence="2">
    <location>
        <begin position="259"/>
        <end position="278"/>
    </location>
</feature>
<feature type="coiled-coil region" evidence="1">
    <location>
        <begin position="552"/>
        <end position="579"/>
    </location>
</feature>
<dbReference type="AlphaFoldDB" id="A0A2H3J639"/>
<keyword evidence="1" id="KW-0175">Coiled coil</keyword>
<dbReference type="EMBL" id="KB467931">
    <property type="protein sequence ID" value="PCH37401.1"/>
    <property type="molecule type" value="Genomic_DNA"/>
</dbReference>
<gene>
    <name evidence="3" type="ORF">WOLCODRAFT_167462</name>
</gene>
<feature type="compositionally biased region" description="Basic and acidic residues" evidence="2">
    <location>
        <begin position="782"/>
        <end position="796"/>
    </location>
</feature>
<evidence type="ECO:0000313" key="4">
    <source>
        <dbReference type="Proteomes" id="UP000218811"/>
    </source>
</evidence>
<dbReference type="Proteomes" id="UP000218811">
    <property type="component" value="Unassembled WGS sequence"/>
</dbReference>
<reference evidence="3 4" key="1">
    <citation type="journal article" date="2012" name="Science">
        <title>The Paleozoic origin of enzymatic lignin decomposition reconstructed from 31 fungal genomes.</title>
        <authorList>
            <person name="Floudas D."/>
            <person name="Binder M."/>
            <person name="Riley R."/>
            <person name="Barry K."/>
            <person name="Blanchette R.A."/>
            <person name="Henrissat B."/>
            <person name="Martinez A.T."/>
            <person name="Otillar R."/>
            <person name="Spatafora J.W."/>
            <person name="Yadav J.S."/>
            <person name="Aerts A."/>
            <person name="Benoit I."/>
            <person name="Boyd A."/>
            <person name="Carlson A."/>
            <person name="Copeland A."/>
            <person name="Coutinho P.M."/>
            <person name="de Vries R.P."/>
            <person name="Ferreira P."/>
            <person name="Findley K."/>
            <person name="Foster B."/>
            <person name="Gaskell J."/>
            <person name="Glotzer D."/>
            <person name="Gorecki P."/>
            <person name="Heitman J."/>
            <person name="Hesse C."/>
            <person name="Hori C."/>
            <person name="Igarashi K."/>
            <person name="Jurgens J.A."/>
            <person name="Kallen N."/>
            <person name="Kersten P."/>
            <person name="Kohler A."/>
            <person name="Kuees U."/>
            <person name="Kumar T.K.A."/>
            <person name="Kuo A."/>
            <person name="LaButti K."/>
            <person name="Larrondo L.F."/>
            <person name="Lindquist E."/>
            <person name="Ling A."/>
            <person name="Lombard V."/>
            <person name="Lucas S."/>
            <person name="Lundell T."/>
            <person name="Martin R."/>
            <person name="McLaughlin D.J."/>
            <person name="Morgenstern I."/>
            <person name="Morin E."/>
            <person name="Murat C."/>
            <person name="Nagy L.G."/>
            <person name="Nolan M."/>
            <person name="Ohm R.A."/>
            <person name="Patyshakuliyeva A."/>
            <person name="Rokas A."/>
            <person name="Ruiz-Duenas F.J."/>
            <person name="Sabat G."/>
            <person name="Salamov A."/>
            <person name="Samejima M."/>
            <person name="Schmutz J."/>
            <person name="Slot J.C."/>
            <person name="St John F."/>
            <person name="Stenlid J."/>
            <person name="Sun H."/>
            <person name="Sun S."/>
            <person name="Syed K."/>
            <person name="Tsang A."/>
            <person name="Wiebenga A."/>
            <person name="Young D."/>
            <person name="Pisabarro A."/>
            <person name="Eastwood D.C."/>
            <person name="Martin F."/>
            <person name="Cullen D."/>
            <person name="Grigoriev I.V."/>
            <person name="Hibbett D.S."/>
        </authorList>
    </citation>
    <scope>NUCLEOTIDE SEQUENCE [LARGE SCALE GENOMIC DNA]</scope>
    <source>
        <strain evidence="3 4">MD-104</strain>
    </source>
</reference>
<feature type="compositionally biased region" description="Polar residues" evidence="2">
    <location>
        <begin position="108"/>
        <end position="123"/>
    </location>
</feature>
<feature type="compositionally biased region" description="Low complexity" evidence="2">
    <location>
        <begin position="124"/>
        <end position="138"/>
    </location>
</feature>
<feature type="compositionally biased region" description="Polar residues" evidence="2">
    <location>
        <begin position="145"/>
        <end position="168"/>
    </location>
</feature>
<feature type="region of interest" description="Disordered" evidence="2">
    <location>
        <begin position="772"/>
        <end position="852"/>
    </location>
</feature>
<proteinExistence type="predicted"/>
<evidence type="ECO:0000256" key="1">
    <source>
        <dbReference type="SAM" id="Coils"/>
    </source>
</evidence>
<feature type="compositionally biased region" description="Basic and acidic residues" evidence="2">
    <location>
        <begin position="247"/>
        <end position="257"/>
    </location>
</feature>
<feature type="compositionally biased region" description="Polar residues" evidence="2">
    <location>
        <begin position="829"/>
        <end position="838"/>
    </location>
</feature>
<evidence type="ECO:0000256" key="2">
    <source>
        <dbReference type="SAM" id="MobiDB-lite"/>
    </source>
</evidence>
<feature type="compositionally biased region" description="Low complexity" evidence="2">
    <location>
        <begin position="369"/>
        <end position="392"/>
    </location>
</feature>
<name>A0A2H3J639_WOLCO</name>